<dbReference type="GO" id="GO:0008792">
    <property type="term" value="F:arginine decarboxylase activity"/>
    <property type="evidence" value="ECO:0007669"/>
    <property type="project" value="UniProtKB-EC"/>
</dbReference>
<dbReference type="PANTHER" id="PTHR43277">
    <property type="entry name" value="ARGININE DECARBOXYLASE"/>
    <property type="match status" value="1"/>
</dbReference>
<feature type="domain" description="Orn/Lys/Arg decarboxylases family 1 pyridoxal-P attachment site" evidence="6">
    <location>
        <begin position="3"/>
        <end position="291"/>
    </location>
</feature>
<protein>
    <submittedName>
        <fullName evidence="8">Arginine decarboxylase / Lysine decarboxylase</fullName>
        <ecNumber evidence="8">4.1.1.18</ecNumber>
        <ecNumber evidence="8">4.1.1.19</ecNumber>
    </submittedName>
</protein>
<keyword evidence="9" id="KW-1185">Reference proteome</keyword>
<proteinExistence type="inferred from homology"/>
<dbReference type="EC" id="4.1.1.19" evidence="8"/>
<dbReference type="eggNOG" id="COG1982">
    <property type="taxonomic scope" value="Bacteria"/>
</dbReference>
<reference evidence="8" key="1">
    <citation type="submission" date="2013-03" db="EMBL/GenBank/DDBJ databases">
        <title>Draft genome sequence of the hydrogen-ethanol-producing anaerobic alkalithermophilic Caloramator celere.</title>
        <authorList>
            <person name="Ciranna A."/>
            <person name="Larjo A."/>
            <person name="Kivisto A."/>
            <person name="Santala V."/>
            <person name="Roos C."/>
            <person name="Karp M."/>
        </authorList>
    </citation>
    <scope>NUCLEOTIDE SEQUENCE [LARGE SCALE GENOMIC DNA]</scope>
    <source>
        <strain evidence="8">DSM 8682</strain>
    </source>
</reference>
<dbReference type="InterPro" id="IPR015421">
    <property type="entry name" value="PyrdxlP-dep_Trfase_major"/>
</dbReference>
<feature type="domain" description="Orn/Lys/Arg decarboxylase C-terminal" evidence="7">
    <location>
        <begin position="388"/>
        <end position="444"/>
    </location>
</feature>
<evidence type="ECO:0000256" key="5">
    <source>
        <dbReference type="ARBA" id="ARBA00023239"/>
    </source>
</evidence>
<name>R7RLX9_9CLOT</name>
<dbReference type="OrthoDB" id="9815233at2"/>
<evidence type="ECO:0000259" key="7">
    <source>
        <dbReference type="Pfam" id="PF03711"/>
    </source>
</evidence>
<dbReference type="InterPro" id="IPR052357">
    <property type="entry name" value="Orn_Lys_Arg_decarboxylase-I"/>
</dbReference>
<dbReference type="InterPro" id="IPR015424">
    <property type="entry name" value="PyrdxlP-dep_Trfase"/>
</dbReference>
<keyword evidence="4" id="KW-0663">Pyridoxal phosphate</keyword>
<dbReference type="AlphaFoldDB" id="R7RLX9"/>
<evidence type="ECO:0000256" key="1">
    <source>
        <dbReference type="ARBA" id="ARBA00001933"/>
    </source>
</evidence>
<organism evidence="8 9">
    <name type="scientific">Thermobrachium celere DSM 8682</name>
    <dbReference type="NCBI Taxonomy" id="941824"/>
    <lineage>
        <taxon>Bacteria</taxon>
        <taxon>Bacillati</taxon>
        <taxon>Bacillota</taxon>
        <taxon>Clostridia</taxon>
        <taxon>Eubacteriales</taxon>
        <taxon>Clostridiaceae</taxon>
        <taxon>Thermobrachium</taxon>
    </lineage>
</organism>
<evidence type="ECO:0000256" key="3">
    <source>
        <dbReference type="ARBA" id="ARBA00022793"/>
    </source>
</evidence>
<dbReference type="EMBL" id="CAVN010000085">
    <property type="protein sequence ID" value="CDF57172.1"/>
    <property type="molecule type" value="Genomic_DNA"/>
</dbReference>
<dbReference type="SUPFAM" id="SSF53383">
    <property type="entry name" value="PLP-dependent transferases"/>
    <property type="match status" value="1"/>
</dbReference>
<dbReference type="RefSeq" id="WP_018660094.1">
    <property type="nucleotide sequence ID" value="NZ_HF952018.1"/>
</dbReference>
<dbReference type="Pfam" id="PF03711">
    <property type="entry name" value="OKR_DC_1_C"/>
    <property type="match status" value="1"/>
</dbReference>
<evidence type="ECO:0000256" key="4">
    <source>
        <dbReference type="ARBA" id="ARBA00022898"/>
    </source>
</evidence>
<comment type="caution">
    <text evidence="8">The sequence shown here is derived from an EMBL/GenBank/DDBJ whole genome shotgun (WGS) entry which is preliminary data.</text>
</comment>
<dbReference type="HOGENOM" id="CLU_025925_2_1_9"/>
<dbReference type="Gene3D" id="3.90.100.10">
    <property type="entry name" value="Orn/Lys/Arg decarboxylase, C-terminal domain"/>
    <property type="match status" value="1"/>
</dbReference>
<sequence length="469" mass="53369">MSLIDDLIKYKQEVDVRFHMPGHKGNTFEFDELERLREHLFSIDVTEVEGTDNLHVPNGIIKNAQDRAKEFYGAEHSFFLVNGSTAGIYSMILGLLKPKDKIIVQRNCHRSVYSACMLGDLDVVYVNPVIDEEFHIPVSLDIEQILDVMDSNLDAKAIVLTYPTYYGTCFDLKRVIQEAKKRGMYVLIDSAHGAHFKCSSKLPEDAIELGADAVVYSLHKTTPALTQCSILNVNNVDITGIKFMLSIFQTTSPSYVLMSSIDAAVNIMNKKGTELIERTILSANKLRERLKIIGFDSINLDRIGRYNIKDIDTTRIVISSNIGGYLLDEILRKKYKIQVEMSDNKNIVLIGSMFDKEDYYEYLYKALCDIKNKYLEGNKQNINYADVKYKIRMNMRSAYYSKKERVLLKNAKGLVSAEMIVPYPPGVPILMPGEEITEDIIHFINENRGKIALNGISDKNAEYIYVVKE</sequence>
<evidence type="ECO:0000313" key="8">
    <source>
        <dbReference type="EMBL" id="CDF57172.1"/>
    </source>
</evidence>
<dbReference type="InterPro" id="IPR008286">
    <property type="entry name" value="Prn/Lys/Arg_de-COase_C"/>
</dbReference>
<keyword evidence="5 8" id="KW-0456">Lyase</keyword>
<comment type="similarity">
    <text evidence="2">Belongs to the Orn/Lys/Arg decarboxylase class-I family.</text>
</comment>
<dbReference type="InterPro" id="IPR000310">
    <property type="entry name" value="Orn/Lys/Arg_deCO2ase_major_dom"/>
</dbReference>
<keyword evidence="3" id="KW-0210">Decarboxylase</keyword>
<dbReference type="Gene3D" id="3.40.640.10">
    <property type="entry name" value="Type I PLP-dependent aspartate aminotransferase-like (Major domain)"/>
    <property type="match status" value="1"/>
</dbReference>
<evidence type="ECO:0000256" key="2">
    <source>
        <dbReference type="ARBA" id="ARBA00010671"/>
    </source>
</evidence>
<dbReference type="Proteomes" id="UP000014923">
    <property type="component" value="Unassembled WGS sequence"/>
</dbReference>
<dbReference type="PANTHER" id="PTHR43277:SF4">
    <property type="entry name" value="ARGININE DECARBOXYLASE"/>
    <property type="match status" value="1"/>
</dbReference>
<gene>
    <name evidence="8" type="ORF">TCEL_00067</name>
</gene>
<evidence type="ECO:0000259" key="6">
    <source>
        <dbReference type="Pfam" id="PF01276"/>
    </source>
</evidence>
<comment type="cofactor">
    <cofactor evidence="1">
        <name>pyridoxal 5'-phosphate</name>
        <dbReference type="ChEBI" id="CHEBI:597326"/>
    </cofactor>
</comment>
<accession>R7RLX9</accession>
<evidence type="ECO:0000313" key="9">
    <source>
        <dbReference type="Proteomes" id="UP000014923"/>
    </source>
</evidence>
<dbReference type="EC" id="4.1.1.18" evidence="8"/>
<dbReference type="GO" id="GO:0008923">
    <property type="term" value="F:lysine decarboxylase activity"/>
    <property type="evidence" value="ECO:0007669"/>
    <property type="project" value="UniProtKB-EC"/>
</dbReference>
<dbReference type="Pfam" id="PF01276">
    <property type="entry name" value="OKR_DC_1"/>
    <property type="match status" value="1"/>
</dbReference>